<dbReference type="Gene3D" id="3.40.50.1820">
    <property type="entry name" value="alpha/beta hydrolase"/>
    <property type="match status" value="1"/>
</dbReference>
<gene>
    <name evidence="2" type="ORF">ASZ90_005600</name>
</gene>
<dbReference type="GO" id="GO:0004622">
    <property type="term" value="F:phosphatidylcholine lysophospholipase activity"/>
    <property type="evidence" value="ECO:0007669"/>
    <property type="project" value="UniProtKB-EC"/>
</dbReference>
<reference evidence="2" key="1">
    <citation type="journal article" date="2015" name="Proc. Natl. Acad. Sci. U.S.A.">
        <title>Networks of energetic and metabolic interactions define dynamics in microbial communities.</title>
        <authorList>
            <person name="Embree M."/>
            <person name="Liu J.K."/>
            <person name="Al-Bassam M.M."/>
            <person name="Zengler K."/>
        </authorList>
    </citation>
    <scope>NUCLEOTIDE SEQUENCE</scope>
</reference>
<dbReference type="Pfam" id="PF12697">
    <property type="entry name" value="Abhydrolase_6"/>
    <property type="match status" value="1"/>
</dbReference>
<dbReference type="PANTHER" id="PTHR46438">
    <property type="entry name" value="ALPHA/BETA-HYDROLASES SUPERFAMILY PROTEIN"/>
    <property type="match status" value="1"/>
</dbReference>
<feature type="domain" description="AB hydrolase-1" evidence="1">
    <location>
        <begin position="83"/>
        <end position="325"/>
    </location>
</feature>
<dbReference type="InterPro" id="IPR029058">
    <property type="entry name" value="AB_hydrolase_fold"/>
</dbReference>
<organism evidence="2">
    <name type="scientific">hydrocarbon metagenome</name>
    <dbReference type="NCBI Taxonomy" id="938273"/>
    <lineage>
        <taxon>unclassified sequences</taxon>
        <taxon>metagenomes</taxon>
        <taxon>ecological metagenomes</taxon>
    </lineage>
</organism>
<evidence type="ECO:0000259" key="1">
    <source>
        <dbReference type="Pfam" id="PF12697"/>
    </source>
</evidence>
<dbReference type="InterPro" id="IPR000073">
    <property type="entry name" value="AB_hydrolase_1"/>
</dbReference>
<protein>
    <submittedName>
        <fullName evidence="2">Lysophospholipase</fullName>
        <ecNumber evidence="2">3.1.1.5</ecNumber>
    </submittedName>
</protein>
<dbReference type="EC" id="3.1.1.5" evidence="2"/>
<dbReference type="AlphaFoldDB" id="A0A0W8FV64"/>
<comment type="caution">
    <text evidence="2">The sequence shown here is derived from an EMBL/GenBank/DDBJ whole genome shotgun (WGS) entry which is preliminary data.</text>
</comment>
<evidence type="ECO:0000313" key="2">
    <source>
        <dbReference type="EMBL" id="KUG24606.1"/>
    </source>
</evidence>
<accession>A0A0W8FV64</accession>
<name>A0A0W8FV64_9ZZZZ</name>
<proteinExistence type="predicted"/>
<dbReference type="EMBL" id="LNQE01000842">
    <property type="protein sequence ID" value="KUG24606.1"/>
    <property type="molecule type" value="Genomic_DNA"/>
</dbReference>
<keyword evidence="2" id="KW-0378">Hydrolase</keyword>
<sequence length="347" mass="39522">MKNLLLKKVFYSGLSFLIIFLIPLFSAYAATYESNPMWQKQQAFLPEYMRFNDKYRPSEDTWEWNGHKIHIDFFKNDTAPVKLILLHGVGTNGRQMSLIVGGPLWKRGYECIALDMPAYGMTEVNPNRPVTYTDWVQIVSDFINAEKKKDNRPIILYGLSAGGMQAYHVAAKNNQVSGIVGMTFLDQRINMVRDRTAYNIFMSRVGVPVAGFCSHVPLLRSIKIPMRVASKMYTLVNNEDALKVFLSDKSSSGNWMSTLFLADYMNYSPAIEPENFTLCPVLLTQPAQDRWSPLELSQPFIEKLTRVKVKVVMLENAGHYPLEMPGLKQMENAIADFAEEIVGHIKK</sequence>
<dbReference type="SUPFAM" id="SSF53474">
    <property type="entry name" value="alpha/beta-Hydrolases"/>
    <property type="match status" value="1"/>
</dbReference>